<name>A0A9D7I8Z5_9RHOO</name>
<gene>
    <name evidence="2" type="ORF">IPJ48_18265</name>
</gene>
<feature type="transmembrane region" description="Helical" evidence="1">
    <location>
        <begin position="41"/>
        <end position="60"/>
    </location>
</feature>
<dbReference type="AlphaFoldDB" id="A0A9D7I8Z5"/>
<protein>
    <submittedName>
        <fullName evidence="2">Uncharacterized protein</fullName>
    </submittedName>
</protein>
<accession>A0A9D7I8Z5</accession>
<keyword evidence="1" id="KW-0812">Transmembrane</keyword>
<dbReference type="Proteomes" id="UP000886602">
    <property type="component" value="Unassembled WGS sequence"/>
</dbReference>
<feature type="transmembrane region" description="Helical" evidence="1">
    <location>
        <begin position="12"/>
        <end position="29"/>
    </location>
</feature>
<keyword evidence="1" id="KW-1133">Transmembrane helix</keyword>
<dbReference type="EMBL" id="JADJNC010000057">
    <property type="protein sequence ID" value="MBK7424861.1"/>
    <property type="molecule type" value="Genomic_DNA"/>
</dbReference>
<comment type="caution">
    <text evidence="2">The sequence shown here is derived from an EMBL/GenBank/DDBJ whole genome shotgun (WGS) entry which is preliminary data.</text>
</comment>
<sequence length="81" mass="8808">MKSVTNSYFPEVLSALITVGFFGNLGWMMHDHTAIDNQPLLIMLGSLGAAFGAVVNFWLGSTNKGSDRIKELLAQAAPIRR</sequence>
<reference evidence="2" key="1">
    <citation type="submission" date="2020-10" db="EMBL/GenBank/DDBJ databases">
        <title>Connecting structure to function with the recovery of over 1000 high-quality activated sludge metagenome-assembled genomes encoding full-length rRNA genes using long-read sequencing.</title>
        <authorList>
            <person name="Singleton C.M."/>
            <person name="Petriglieri F."/>
            <person name="Kristensen J.M."/>
            <person name="Kirkegaard R.H."/>
            <person name="Michaelsen T.Y."/>
            <person name="Andersen M.H."/>
            <person name="Karst S.M."/>
            <person name="Dueholm M.S."/>
            <person name="Nielsen P.H."/>
            <person name="Albertsen M."/>
        </authorList>
    </citation>
    <scope>NUCLEOTIDE SEQUENCE</scope>
    <source>
        <strain evidence="2">EsbW_18-Q3-R4-48_MAXAC.044</strain>
    </source>
</reference>
<evidence type="ECO:0000313" key="2">
    <source>
        <dbReference type="EMBL" id="MBK7424861.1"/>
    </source>
</evidence>
<organism evidence="2 3">
    <name type="scientific">Candidatus Propionivibrio dominans</name>
    <dbReference type="NCBI Taxonomy" id="2954373"/>
    <lineage>
        <taxon>Bacteria</taxon>
        <taxon>Pseudomonadati</taxon>
        <taxon>Pseudomonadota</taxon>
        <taxon>Betaproteobacteria</taxon>
        <taxon>Rhodocyclales</taxon>
        <taxon>Rhodocyclaceae</taxon>
        <taxon>Propionivibrio</taxon>
    </lineage>
</organism>
<proteinExistence type="predicted"/>
<evidence type="ECO:0000256" key="1">
    <source>
        <dbReference type="SAM" id="Phobius"/>
    </source>
</evidence>
<evidence type="ECO:0000313" key="3">
    <source>
        <dbReference type="Proteomes" id="UP000886602"/>
    </source>
</evidence>
<keyword evidence="1" id="KW-0472">Membrane</keyword>